<accession>A0A023ECE4</accession>
<dbReference type="InterPro" id="IPR036084">
    <property type="entry name" value="Ser_inhib-like_sf"/>
</dbReference>
<dbReference type="InterPro" id="IPR002919">
    <property type="entry name" value="TIL_dom"/>
</dbReference>
<organism evidence="7">
    <name type="scientific">Aedes albopictus</name>
    <name type="common">Asian tiger mosquito</name>
    <name type="synonym">Stegomyia albopicta</name>
    <dbReference type="NCBI Taxonomy" id="7160"/>
    <lineage>
        <taxon>Eukaryota</taxon>
        <taxon>Metazoa</taxon>
        <taxon>Ecdysozoa</taxon>
        <taxon>Arthropoda</taxon>
        <taxon>Hexapoda</taxon>
        <taxon>Insecta</taxon>
        <taxon>Pterygota</taxon>
        <taxon>Neoptera</taxon>
        <taxon>Endopterygota</taxon>
        <taxon>Diptera</taxon>
        <taxon>Nematocera</taxon>
        <taxon>Culicoidea</taxon>
        <taxon>Culicidae</taxon>
        <taxon>Culicinae</taxon>
        <taxon>Aedini</taxon>
        <taxon>Aedes</taxon>
        <taxon>Stegomyia</taxon>
    </lineage>
</organism>
<sequence length="91" mass="9607">MRFVASSPALLGVALIIVLTVVVVGAQPEKQCPSHEIYNECGTACPATCDSIKRNDGPKICTANCVIGCFCEKGYVRNTNSGRCVVAEDCP</sequence>
<protein>
    <submittedName>
        <fullName evidence="7">Putative trypsin inhibitor like cysteine rich domain protein</fullName>
    </submittedName>
</protein>
<dbReference type="FunFam" id="2.10.25.10:FF:000055">
    <property type="entry name" value="alpha-tectorin isoform X1"/>
    <property type="match status" value="1"/>
</dbReference>
<evidence type="ECO:0000256" key="2">
    <source>
        <dbReference type="ARBA" id="ARBA00022690"/>
    </source>
</evidence>
<dbReference type="PANTHER" id="PTHR23259:SF70">
    <property type="entry name" value="ACCESSORY GLAND PROTEIN ACP62F-RELATED"/>
    <property type="match status" value="1"/>
</dbReference>
<dbReference type="GO" id="GO:0004867">
    <property type="term" value="F:serine-type endopeptidase inhibitor activity"/>
    <property type="evidence" value="ECO:0007669"/>
    <property type="project" value="UniProtKB-KW"/>
</dbReference>
<evidence type="ECO:0000256" key="5">
    <source>
        <dbReference type="SAM" id="SignalP"/>
    </source>
</evidence>
<keyword evidence="5" id="KW-0732">Signal</keyword>
<proteinExistence type="evidence at transcript level"/>
<feature type="domain" description="TIL" evidence="6">
    <location>
        <begin position="32"/>
        <end position="90"/>
    </location>
</feature>
<dbReference type="Pfam" id="PF01826">
    <property type="entry name" value="TIL"/>
    <property type="match status" value="1"/>
</dbReference>
<feature type="signal peptide" evidence="5">
    <location>
        <begin position="1"/>
        <end position="26"/>
    </location>
</feature>
<dbReference type="CDD" id="cd19941">
    <property type="entry name" value="TIL"/>
    <property type="match status" value="1"/>
</dbReference>
<dbReference type="VEuPathDB" id="VectorBase:AALC636_038491"/>
<keyword evidence="2" id="KW-0646">Protease inhibitor</keyword>
<keyword evidence="3" id="KW-0722">Serine protease inhibitor</keyword>
<name>A0A023ECE4_AEDAL</name>
<dbReference type="SUPFAM" id="SSF57567">
    <property type="entry name" value="Serine protease inhibitors"/>
    <property type="match status" value="1"/>
</dbReference>
<dbReference type="Gene3D" id="2.10.25.10">
    <property type="entry name" value="Laminin"/>
    <property type="match status" value="1"/>
</dbReference>
<dbReference type="AlphaFoldDB" id="A0A023ECE4"/>
<evidence type="ECO:0000256" key="1">
    <source>
        <dbReference type="ARBA" id="ARBA00007611"/>
    </source>
</evidence>
<evidence type="ECO:0000256" key="4">
    <source>
        <dbReference type="ARBA" id="ARBA00023157"/>
    </source>
</evidence>
<dbReference type="VEuPathDB" id="VectorBase:AALFPA_065682"/>
<dbReference type="EMBL" id="GAPW01006605">
    <property type="protein sequence ID" value="JAC06993.1"/>
    <property type="molecule type" value="mRNA"/>
</dbReference>
<evidence type="ECO:0000256" key="3">
    <source>
        <dbReference type="ARBA" id="ARBA00022900"/>
    </source>
</evidence>
<keyword evidence="4" id="KW-1015">Disulfide bond</keyword>
<dbReference type="VEuPathDB" id="VectorBase:AALF017355"/>
<evidence type="ECO:0000259" key="6">
    <source>
        <dbReference type="Pfam" id="PF01826"/>
    </source>
</evidence>
<evidence type="ECO:0000313" key="7">
    <source>
        <dbReference type="EMBL" id="JAC06993.1"/>
    </source>
</evidence>
<dbReference type="PANTHER" id="PTHR23259">
    <property type="entry name" value="RIDDLE"/>
    <property type="match status" value="1"/>
</dbReference>
<comment type="similarity">
    <text evidence="1">Belongs to the serine protease inhibitor-like (TIL domain-containing) family.</text>
</comment>
<dbReference type="InterPro" id="IPR051368">
    <property type="entry name" value="SerProtInhib-TIL_Domain"/>
</dbReference>
<feature type="chain" id="PRO_5001514468" evidence="5">
    <location>
        <begin position="27"/>
        <end position="91"/>
    </location>
</feature>
<reference evidence="7" key="1">
    <citation type="journal article" date="2014" name="PLoS Negl. Trop. Dis.">
        <title>Identification and characterization of seminal fluid proteins in the Asian tiger mosquito, Aedes albopictus.</title>
        <authorList>
            <person name="Boes K.E."/>
            <person name="Ribeiro J.M."/>
            <person name="Wong A."/>
            <person name="Harrington L.C."/>
            <person name="Wolfner M.F."/>
            <person name="Sirot L.K."/>
        </authorList>
    </citation>
    <scope>NUCLEOTIDE SEQUENCE</scope>
    <source>
        <tissue evidence="7">Reproductive organs</tissue>
    </source>
</reference>